<keyword evidence="3" id="KW-1185">Reference proteome</keyword>
<evidence type="ECO:0000259" key="1">
    <source>
        <dbReference type="Pfam" id="PF09668"/>
    </source>
</evidence>
<dbReference type="AlphaFoldDB" id="A0A0D0DDL0"/>
<protein>
    <recommendedName>
        <fullName evidence="1">Aspartic peptidase DDI1-type domain-containing protein</fullName>
    </recommendedName>
</protein>
<name>A0A0D0DDL0_9AGAM</name>
<dbReference type="EMBL" id="KN825629">
    <property type="protein sequence ID" value="KIK82421.1"/>
    <property type="molecule type" value="Genomic_DNA"/>
</dbReference>
<dbReference type="Gene3D" id="2.40.70.10">
    <property type="entry name" value="Acid Proteases"/>
    <property type="match status" value="1"/>
</dbReference>
<dbReference type="GO" id="GO:0006508">
    <property type="term" value="P:proteolysis"/>
    <property type="evidence" value="ECO:0007669"/>
    <property type="project" value="InterPro"/>
</dbReference>
<dbReference type="Proteomes" id="UP000054538">
    <property type="component" value="Unassembled WGS sequence"/>
</dbReference>
<feature type="domain" description="Aspartic peptidase DDI1-type" evidence="1">
    <location>
        <begin position="8"/>
        <end position="31"/>
    </location>
</feature>
<reference evidence="2 3" key="1">
    <citation type="submission" date="2014-04" db="EMBL/GenBank/DDBJ databases">
        <authorList>
            <consortium name="DOE Joint Genome Institute"/>
            <person name="Kuo A."/>
            <person name="Kohler A."/>
            <person name="Jargeat P."/>
            <person name="Nagy L.G."/>
            <person name="Floudas D."/>
            <person name="Copeland A."/>
            <person name="Barry K.W."/>
            <person name="Cichocki N."/>
            <person name="Veneault-Fourrey C."/>
            <person name="LaButti K."/>
            <person name="Lindquist E.A."/>
            <person name="Lipzen A."/>
            <person name="Lundell T."/>
            <person name="Morin E."/>
            <person name="Murat C."/>
            <person name="Sun H."/>
            <person name="Tunlid A."/>
            <person name="Henrissat B."/>
            <person name="Grigoriev I.V."/>
            <person name="Hibbett D.S."/>
            <person name="Martin F."/>
            <person name="Nordberg H.P."/>
            <person name="Cantor M.N."/>
            <person name="Hua S.X."/>
        </authorList>
    </citation>
    <scope>NUCLEOTIDE SEQUENCE [LARGE SCALE GENOMIC DNA]</scope>
    <source>
        <strain evidence="2 3">Ve08.2h10</strain>
    </source>
</reference>
<dbReference type="GO" id="GO:0004190">
    <property type="term" value="F:aspartic-type endopeptidase activity"/>
    <property type="evidence" value="ECO:0007669"/>
    <property type="project" value="InterPro"/>
</dbReference>
<accession>A0A0D0DDL0</accession>
<evidence type="ECO:0000313" key="2">
    <source>
        <dbReference type="EMBL" id="KIK82421.1"/>
    </source>
</evidence>
<gene>
    <name evidence="2" type="ORF">PAXRUDRAFT_832219</name>
</gene>
<dbReference type="Pfam" id="PF09668">
    <property type="entry name" value="Asp_protease"/>
    <property type="match status" value="1"/>
</dbReference>
<reference evidence="3" key="2">
    <citation type="submission" date="2015-01" db="EMBL/GenBank/DDBJ databases">
        <title>Evolutionary Origins and Diversification of the Mycorrhizal Mutualists.</title>
        <authorList>
            <consortium name="DOE Joint Genome Institute"/>
            <consortium name="Mycorrhizal Genomics Consortium"/>
            <person name="Kohler A."/>
            <person name="Kuo A."/>
            <person name="Nagy L.G."/>
            <person name="Floudas D."/>
            <person name="Copeland A."/>
            <person name="Barry K.W."/>
            <person name="Cichocki N."/>
            <person name="Veneault-Fourrey C."/>
            <person name="LaButti K."/>
            <person name="Lindquist E.A."/>
            <person name="Lipzen A."/>
            <person name="Lundell T."/>
            <person name="Morin E."/>
            <person name="Murat C."/>
            <person name="Riley R."/>
            <person name="Ohm R."/>
            <person name="Sun H."/>
            <person name="Tunlid A."/>
            <person name="Henrissat B."/>
            <person name="Grigoriev I.V."/>
            <person name="Hibbett D.S."/>
            <person name="Martin F."/>
        </authorList>
    </citation>
    <scope>NUCLEOTIDE SEQUENCE [LARGE SCALE GENOMIC DNA]</scope>
    <source>
        <strain evidence="3">Ve08.2h10</strain>
    </source>
</reference>
<sequence>MRTGFRSVEVEVNSHPVKAFVDSGAQTTISEFDLSPYLLITFTQLDSPSESRLR</sequence>
<dbReference type="InterPro" id="IPR021109">
    <property type="entry name" value="Peptidase_aspartic_dom_sf"/>
</dbReference>
<dbReference type="SUPFAM" id="SSF50630">
    <property type="entry name" value="Acid proteases"/>
    <property type="match status" value="1"/>
</dbReference>
<dbReference type="InterPro" id="IPR019103">
    <property type="entry name" value="Peptidase_aspartic_DDI1-type"/>
</dbReference>
<dbReference type="OrthoDB" id="1047367at2759"/>
<organism evidence="2 3">
    <name type="scientific">Paxillus rubicundulus Ve08.2h10</name>
    <dbReference type="NCBI Taxonomy" id="930991"/>
    <lineage>
        <taxon>Eukaryota</taxon>
        <taxon>Fungi</taxon>
        <taxon>Dikarya</taxon>
        <taxon>Basidiomycota</taxon>
        <taxon>Agaricomycotina</taxon>
        <taxon>Agaricomycetes</taxon>
        <taxon>Agaricomycetidae</taxon>
        <taxon>Boletales</taxon>
        <taxon>Paxilineae</taxon>
        <taxon>Paxillaceae</taxon>
        <taxon>Paxillus</taxon>
    </lineage>
</organism>
<dbReference type="HOGENOM" id="CLU_3051039_0_0_1"/>
<dbReference type="InParanoid" id="A0A0D0DDL0"/>
<evidence type="ECO:0000313" key="3">
    <source>
        <dbReference type="Proteomes" id="UP000054538"/>
    </source>
</evidence>
<proteinExistence type="predicted"/>